<dbReference type="InterPro" id="IPR005996">
    <property type="entry name" value="Ribosomal_uL30_bac-type"/>
</dbReference>
<comment type="subunit">
    <text evidence="2 5">Part of the 50S ribosomal subunit.</text>
</comment>
<protein>
    <recommendedName>
        <fullName evidence="5">Large ribosomal subunit protein uL30</fullName>
    </recommendedName>
</protein>
<dbReference type="EMBL" id="JBHSAP010000004">
    <property type="protein sequence ID" value="MFC4075396.1"/>
    <property type="molecule type" value="Genomic_DNA"/>
</dbReference>
<evidence type="ECO:0000256" key="3">
    <source>
        <dbReference type="ARBA" id="ARBA00022980"/>
    </source>
</evidence>
<name>A0ABV8J942_9BACL</name>
<evidence type="ECO:0000256" key="6">
    <source>
        <dbReference type="RuleBase" id="RU003734"/>
    </source>
</evidence>
<accession>A0ABV8J942</accession>
<dbReference type="InterPro" id="IPR016082">
    <property type="entry name" value="Ribosomal_uL30_ferredoxin-like"/>
</dbReference>
<dbReference type="PIRSF" id="PIRSF002211">
    <property type="entry name" value="Ribosomal_L30_bac-type"/>
    <property type="match status" value="1"/>
</dbReference>
<keyword evidence="4 5" id="KW-0687">Ribonucleoprotein</keyword>
<dbReference type="SUPFAM" id="SSF55129">
    <property type="entry name" value="Ribosomal protein L30p/L7e"/>
    <property type="match status" value="1"/>
</dbReference>
<dbReference type="GO" id="GO:0005840">
    <property type="term" value="C:ribosome"/>
    <property type="evidence" value="ECO:0007669"/>
    <property type="project" value="UniProtKB-KW"/>
</dbReference>
<dbReference type="InterPro" id="IPR018038">
    <property type="entry name" value="Ribosomal_uL30_CS"/>
</dbReference>
<evidence type="ECO:0000259" key="7">
    <source>
        <dbReference type="Pfam" id="PF00327"/>
    </source>
</evidence>
<dbReference type="CDD" id="cd01658">
    <property type="entry name" value="Ribosomal_L30"/>
    <property type="match status" value="1"/>
</dbReference>
<sequence length="64" mass="7220">MIVANKLAITLKRSLIGRPEPQRVTVRTLGLTKREQTVIQEDTPAIRGMINKVSHLVDVKEVQE</sequence>
<proteinExistence type="inferred from homology"/>
<evidence type="ECO:0000256" key="4">
    <source>
        <dbReference type="ARBA" id="ARBA00023274"/>
    </source>
</evidence>
<reference evidence="9" key="1">
    <citation type="journal article" date="2019" name="Int. J. Syst. Evol. Microbiol.">
        <title>The Global Catalogue of Microorganisms (GCM) 10K type strain sequencing project: providing services to taxonomists for standard genome sequencing and annotation.</title>
        <authorList>
            <consortium name="The Broad Institute Genomics Platform"/>
            <consortium name="The Broad Institute Genome Sequencing Center for Infectious Disease"/>
            <person name="Wu L."/>
            <person name="Ma J."/>
        </authorList>
    </citation>
    <scope>NUCLEOTIDE SEQUENCE [LARGE SCALE GENOMIC DNA]</scope>
    <source>
        <strain evidence="9">IBRC-M 10813</strain>
    </source>
</reference>
<dbReference type="Pfam" id="PF00327">
    <property type="entry name" value="Ribosomal_L30"/>
    <property type="match status" value="1"/>
</dbReference>
<keyword evidence="3 5" id="KW-0689">Ribosomal protein</keyword>
<comment type="caution">
    <text evidence="8">The sequence shown here is derived from an EMBL/GenBank/DDBJ whole genome shotgun (WGS) entry which is preliminary data.</text>
</comment>
<organism evidence="8 9">
    <name type="scientific">Salinithrix halophila</name>
    <dbReference type="NCBI Taxonomy" id="1485204"/>
    <lineage>
        <taxon>Bacteria</taxon>
        <taxon>Bacillati</taxon>
        <taxon>Bacillota</taxon>
        <taxon>Bacilli</taxon>
        <taxon>Bacillales</taxon>
        <taxon>Thermoactinomycetaceae</taxon>
        <taxon>Salinithrix</taxon>
    </lineage>
</organism>
<evidence type="ECO:0000256" key="2">
    <source>
        <dbReference type="ARBA" id="ARBA00011838"/>
    </source>
</evidence>
<dbReference type="Gene3D" id="3.30.1390.20">
    <property type="entry name" value="Ribosomal protein L30, ferredoxin-like fold domain"/>
    <property type="match status" value="1"/>
</dbReference>
<evidence type="ECO:0000313" key="8">
    <source>
        <dbReference type="EMBL" id="MFC4075396.1"/>
    </source>
</evidence>
<dbReference type="PANTHER" id="PTHR15892:SF2">
    <property type="entry name" value="LARGE RIBOSOMAL SUBUNIT PROTEIN UL30M"/>
    <property type="match status" value="1"/>
</dbReference>
<keyword evidence="9" id="KW-1185">Reference proteome</keyword>
<evidence type="ECO:0000313" key="9">
    <source>
        <dbReference type="Proteomes" id="UP001595843"/>
    </source>
</evidence>
<comment type="similarity">
    <text evidence="1 5 6">Belongs to the universal ribosomal protein uL30 family.</text>
</comment>
<dbReference type="NCBIfam" id="TIGR01308">
    <property type="entry name" value="rpmD_bact"/>
    <property type="match status" value="1"/>
</dbReference>
<gene>
    <name evidence="5 8" type="primary">rpmD</name>
    <name evidence="8" type="ORF">ACFOUO_01070</name>
</gene>
<feature type="domain" description="Large ribosomal subunit protein uL30-like ferredoxin-like fold" evidence="7">
    <location>
        <begin position="7"/>
        <end position="57"/>
    </location>
</feature>
<dbReference type="PROSITE" id="PS00634">
    <property type="entry name" value="RIBOSOMAL_L30"/>
    <property type="match status" value="1"/>
</dbReference>
<evidence type="ECO:0000256" key="5">
    <source>
        <dbReference type="HAMAP-Rule" id="MF_01371"/>
    </source>
</evidence>
<dbReference type="RefSeq" id="WP_380701272.1">
    <property type="nucleotide sequence ID" value="NZ_JBHSAP010000004.1"/>
</dbReference>
<dbReference type="PANTHER" id="PTHR15892">
    <property type="entry name" value="MITOCHONDRIAL RIBOSOMAL PROTEIN L30"/>
    <property type="match status" value="1"/>
</dbReference>
<dbReference type="Proteomes" id="UP001595843">
    <property type="component" value="Unassembled WGS sequence"/>
</dbReference>
<dbReference type="HAMAP" id="MF_01371_B">
    <property type="entry name" value="Ribosomal_uL30_B"/>
    <property type="match status" value="1"/>
</dbReference>
<evidence type="ECO:0000256" key="1">
    <source>
        <dbReference type="ARBA" id="ARBA00007594"/>
    </source>
</evidence>
<dbReference type="InterPro" id="IPR036919">
    <property type="entry name" value="Ribo_uL30_ferredoxin-like_sf"/>
</dbReference>